<dbReference type="InterPro" id="IPR009057">
    <property type="entry name" value="Homeodomain-like_sf"/>
</dbReference>
<sequence>MCSFLLVNFPTTYNPQLTTPHNSQQLFTFERYMKDIPLHQLKDRATSGMELFHFVPGDSHYKSETLGAHRDDHYIFFLVESGDASLMIDFHEIRFSPPCLYYVLPGQVHHRINNVVAGGWFMAIDTLLIPPDYRKIFENQLFLQQPYALNDTQLRQCREVLGLLFEKYAEDEKQPFCLPVMHSLLQSFLGMAAGCFSCSSNQGITISRPVELAQQFKLLLVENLRTLKSPSAYAEKLNVSESYLNESLKKVTGLSVSYWIQHEVMLEAKRLLYYSEMNVKEIAHALGYTDHAYFSRIFKKAEGSTPLAFRTHYRK</sequence>
<accession>A0ABP8GZS1</accession>
<dbReference type="PRINTS" id="PR00032">
    <property type="entry name" value="HTHARAC"/>
</dbReference>
<keyword evidence="6" id="KW-1185">Reference proteome</keyword>
<dbReference type="SMART" id="SM00342">
    <property type="entry name" value="HTH_ARAC"/>
    <property type="match status" value="1"/>
</dbReference>
<name>A0ABP8GZS1_9SPHI</name>
<dbReference type="InterPro" id="IPR037923">
    <property type="entry name" value="HTH-like"/>
</dbReference>
<keyword evidence="1" id="KW-0805">Transcription regulation</keyword>
<dbReference type="InterPro" id="IPR020449">
    <property type="entry name" value="Tscrpt_reg_AraC-type_HTH"/>
</dbReference>
<protein>
    <submittedName>
        <fullName evidence="5">Helix-turn-helix transcriptional regulator</fullName>
    </submittedName>
</protein>
<evidence type="ECO:0000259" key="4">
    <source>
        <dbReference type="PROSITE" id="PS01124"/>
    </source>
</evidence>
<keyword evidence="2" id="KW-0238">DNA-binding</keyword>
<organism evidence="5 6">
    <name type="scientific">Mucilaginibacter gynuensis</name>
    <dbReference type="NCBI Taxonomy" id="1302236"/>
    <lineage>
        <taxon>Bacteria</taxon>
        <taxon>Pseudomonadati</taxon>
        <taxon>Bacteroidota</taxon>
        <taxon>Sphingobacteriia</taxon>
        <taxon>Sphingobacteriales</taxon>
        <taxon>Sphingobacteriaceae</taxon>
        <taxon>Mucilaginibacter</taxon>
    </lineage>
</organism>
<dbReference type="SUPFAM" id="SSF51215">
    <property type="entry name" value="Regulatory protein AraC"/>
    <property type="match status" value="1"/>
</dbReference>
<dbReference type="PANTHER" id="PTHR43280:SF32">
    <property type="entry name" value="TRANSCRIPTIONAL REGULATORY PROTEIN"/>
    <property type="match status" value="1"/>
</dbReference>
<feature type="domain" description="HTH araC/xylS-type" evidence="4">
    <location>
        <begin position="214"/>
        <end position="312"/>
    </location>
</feature>
<evidence type="ECO:0000256" key="1">
    <source>
        <dbReference type="ARBA" id="ARBA00023015"/>
    </source>
</evidence>
<gene>
    <name evidence="5" type="ORF">GCM10023149_38440</name>
</gene>
<dbReference type="PROSITE" id="PS01124">
    <property type="entry name" value="HTH_ARAC_FAMILY_2"/>
    <property type="match status" value="1"/>
</dbReference>
<dbReference type="Gene3D" id="1.10.10.60">
    <property type="entry name" value="Homeodomain-like"/>
    <property type="match status" value="1"/>
</dbReference>
<proteinExistence type="predicted"/>
<evidence type="ECO:0000313" key="6">
    <source>
        <dbReference type="Proteomes" id="UP001500582"/>
    </source>
</evidence>
<evidence type="ECO:0000256" key="2">
    <source>
        <dbReference type="ARBA" id="ARBA00023125"/>
    </source>
</evidence>
<comment type="caution">
    <text evidence="5">The sequence shown here is derived from an EMBL/GenBank/DDBJ whole genome shotgun (WGS) entry which is preliminary data.</text>
</comment>
<dbReference type="Proteomes" id="UP001500582">
    <property type="component" value="Unassembled WGS sequence"/>
</dbReference>
<dbReference type="PANTHER" id="PTHR43280">
    <property type="entry name" value="ARAC-FAMILY TRANSCRIPTIONAL REGULATOR"/>
    <property type="match status" value="1"/>
</dbReference>
<evidence type="ECO:0000313" key="5">
    <source>
        <dbReference type="EMBL" id="GAA4332261.1"/>
    </source>
</evidence>
<dbReference type="Pfam" id="PF12833">
    <property type="entry name" value="HTH_18"/>
    <property type="match status" value="1"/>
</dbReference>
<dbReference type="SUPFAM" id="SSF46689">
    <property type="entry name" value="Homeodomain-like"/>
    <property type="match status" value="1"/>
</dbReference>
<dbReference type="EMBL" id="BAABFT010000012">
    <property type="protein sequence ID" value="GAA4332261.1"/>
    <property type="molecule type" value="Genomic_DNA"/>
</dbReference>
<keyword evidence="3" id="KW-0804">Transcription</keyword>
<dbReference type="InterPro" id="IPR018060">
    <property type="entry name" value="HTH_AraC"/>
</dbReference>
<evidence type="ECO:0000256" key="3">
    <source>
        <dbReference type="ARBA" id="ARBA00023163"/>
    </source>
</evidence>
<reference evidence="6" key="1">
    <citation type="journal article" date="2019" name="Int. J. Syst. Evol. Microbiol.">
        <title>The Global Catalogue of Microorganisms (GCM) 10K type strain sequencing project: providing services to taxonomists for standard genome sequencing and annotation.</title>
        <authorList>
            <consortium name="The Broad Institute Genomics Platform"/>
            <consortium name="The Broad Institute Genome Sequencing Center for Infectious Disease"/>
            <person name="Wu L."/>
            <person name="Ma J."/>
        </authorList>
    </citation>
    <scope>NUCLEOTIDE SEQUENCE [LARGE SCALE GENOMIC DNA]</scope>
    <source>
        <strain evidence="6">JCM 17705</strain>
    </source>
</reference>